<sequence length="120" mass="12380">MKRSKLWTSLALPFLVASATLVAAPVASAATSGTAACTHPAWSNKDSGSGYVAGSSAPLRTGPSADCPTTATVYGALLYYHCYVTNSAGNTWTHARIDGTQINGWIYDGNLTNAGAVKHC</sequence>
<dbReference type="Proteomes" id="UP001183777">
    <property type="component" value="Unassembled WGS sequence"/>
</dbReference>
<feature type="chain" id="PRO_5046157594" evidence="1">
    <location>
        <begin position="24"/>
        <end position="120"/>
    </location>
</feature>
<name>A0ABU2RYW3_9ACTN</name>
<accession>A0ABU2RYW3</accession>
<reference evidence="3" key="1">
    <citation type="submission" date="2023-07" db="EMBL/GenBank/DDBJ databases">
        <title>30 novel species of actinomycetes from the DSMZ collection.</title>
        <authorList>
            <person name="Nouioui I."/>
        </authorList>
    </citation>
    <scope>NUCLEOTIDE SEQUENCE [LARGE SCALE GENOMIC DNA]</scope>
    <source>
        <strain evidence="3">DSM 41770</strain>
    </source>
</reference>
<gene>
    <name evidence="2" type="ORF">RM649_33925</name>
</gene>
<evidence type="ECO:0000313" key="2">
    <source>
        <dbReference type="EMBL" id="MDT0432599.1"/>
    </source>
</evidence>
<keyword evidence="3" id="KW-1185">Reference proteome</keyword>
<dbReference type="EMBL" id="JAVREX010000025">
    <property type="protein sequence ID" value="MDT0432599.1"/>
    <property type="molecule type" value="Genomic_DNA"/>
</dbReference>
<dbReference type="RefSeq" id="WP_200692835.1">
    <property type="nucleotide sequence ID" value="NZ_JAVREX010000025.1"/>
</dbReference>
<evidence type="ECO:0000313" key="3">
    <source>
        <dbReference type="Proteomes" id="UP001183777"/>
    </source>
</evidence>
<protein>
    <submittedName>
        <fullName evidence="2">SH3 domain-containing protein</fullName>
    </submittedName>
</protein>
<feature type="signal peptide" evidence="1">
    <location>
        <begin position="1"/>
        <end position="23"/>
    </location>
</feature>
<comment type="caution">
    <text evidence="2">The sequence shown here is derived from an EMBL/GenBank/DDBJ whole genome shotgun (WGS) entry which is preliminary data.</text>
</comment>
<proteinExistence type="predicted"/>
<evidence type="ECO:0000256" key="1">
    <source>
        <dbReference type="SAM" id="SignalP"/>
    </source>
</evidence>
<keyword evidence="1" id="KW-0732">Signal</keyword>
<organism evidence="2 3">
    <name type="scientific">Streptomyces salyersiae</name>
    <dbReference type="NCBI Taxonomy" id="3075530"/>
    <lineage>
        <taxon>Bacteria</taxon>
        <taxon>Bacillati</taxon>
        <taxon>Actinomycetota</taxon>
        <taxon>Actinomycetes</taxon>
        <taxon>Kitasatosporales</taxon>
        <taxon>Streptomycetaceae</taxon>
        <taxon>Streptomyces</taxon>
    </lineage>
</organism>